<evidence type="ECO:0000259" key="3">
    <source>
        <dbReference type="PROSITE" id="PS50003"/>
    </source>
</evidence>
<dbReference type="GO" id="GO:0005802">
    <property type="term" value="C:trans-Golgi network"/>
    <property type="evidence" value="ECO:0007669"/>
    <property type="project" value="TreeGrafter"/>
</dbReference>
<evidence type="ECO:0000313" key="4">
    <source>
        <dbReference type="RefSeq" id="XP_013175902.1"/>
    </source>
</evidence>
<dbReference type="InterPro" id="IPR001849">
    <property type="entry name" value="PH_domain"/>
</dbReference>
<sequence length="345" mass="39340">MKCNIRELALLSDKPCVMEGRLNYKKITNGGYRNQAAVFKERWFRLINNYLFYFKISEMGKFDTKVPAGVFVMENSSIQMEHGQNISFSFSISFIDEPEKRHLFAARSEDNVVQWVMKLRECSYEYLRNRLHTLQSKIYSITGKDPLLLVPRNDGACLWAPSVPFSTAPACTNNTSSFSCHLHTNGAFTLERSKSDVEAYKHIQAEYTKRTIFYTNDNKDESNKKENNESQGFALEKSKTSALFASSNPIDLSIFDNRPAYSRAAPSPPLRTKLSPSTRRAELNQEVRVFREKGMYLGVTGILDEVPVPPRRKVSPKPEKQIDNLVSNTSQENLADDGAEDLIQF</sequence>
<dbReference type="CDD" id="cd13258">
    <property type="entry name" value="PH_PLEKHJ1"/>
    <property type="match status" value="1"/>
</dbReference>
<organism evidence="4">
    <name type="scientific">Papilio xuthus</name>
    <name type="common">Asian swallowtail butterfly</name>
    <dbReference type="NCBI Taxonomy" id="66420"/>
    <lineage>
        <taxon>Eukaryota</taxon>
        <taxon>Metazoa</taxon>
        <taxon>Ecdysozoa</taxon>
        <taxon>Arthropoda</taxon>
        <taxon>Hexapoda</taxon>
        <taxon>Insecta</taxon>
        <taxon>Pterygota</taxon>
        <taxon>Neoptera</taxon>
        <taxon>Endopterygota</taxon>
        <taxon>Lepidoptera</taxon>
        <taxon>Glossata</taxon>
        <taxon>Ditrysia</taxon>
        <taxon>Papilionoidea</taxon>
        <taxon>Papilionidae</taxon>
        <taxon>Papilioninae</taxon>
        <taxon>Papilio</taxon>
    </lineage>
</organism>
<evidence type="ECO:0000256" key="1">
    <source>
        <dbReference type="ARBA" id="ARBA00041004"/>
    </source>
</evidence>
<dbReference type="AlphaFoldDB" id="A0AAJ7EFW6"/>
<dbReference type="GO" id="GO:0001881">
    <property type="term" value="P:receptor recycling"/>
    <property type="evidence" value="ECO:0007669"/>
    <property type="project" value="TreeGrafter"/>
</dbReference>
<reference evidence="4" key="1">
    <citation type="submission" date="2025-08" db="UniProtKB">
        <authorList>
            <consortium name="RefSeq"/>
        </authorList>
    </citation>
    <scope>IDENTIFICATION</scope>
</reference>
<dbReference type="GO" id="GO:0005769">
    <property type="term" value="C:early endosome"/>
    <property type="evidence" value="ECO:0007669"/>
    <property type="project" value="TreeGrafter"/>
</dbReference>
<dbReference type="PROSITE" id="PS50003">
    <property type="entry name" value="PH_DOMAIN"/>
    <property type="match status" value="1"/>
</dbReference>
<name>A0AAJ7EFW6_PAPXU</name>
<dbReference type="GeneID" id="106124013"/>
<accession>A0AAJ7EFW6</accession>
<dbReference type="GO" id="GO:0055037">
    <property type="term" value="C:recycling endosome"/>
    <property type="evidence" value="ECO:0007669"/>
    <property type="project" value="TreeGrafter"/>
</dbReference>
<protein>
    <recommendedName>
        <fullName evidence="1">Pleckstrin homology domain-containing family J member 1</fullName>
    </recommendedName>
</protein>
<feature type="compositionally biased region" description="Polar residues" evidence="2">
    <location>
        <begin position="324"/>
        <end position="333"/>
    </location>
</feature>
<dbReference type="PANTHER" id="PTHR22902:SF9">
    <property type="entry name" value="PLECKSTRIN HOMOLOGY DOMAIN-CONTAINING FAMILY J MEMBER 1"/>
    <property type="match status" value="1"/>
</dbReference>
<dbReference type="Pfam" id="PF00169">
    <property type="entry name" value="PH"/>
    <property type="match status" value="1"/>
</dbReference>
<feature type="domain" description="PH" evidence="3">
    <location>
        <begin position="15"/>
        <end position="124"/>
    </location>
</feature>
<dbReference type="SUPFAM" id="SSF50729">
    <property type="entry name" value="PH domain-like"/>
    <property type="match status" value="1"/>
</dbReference>
<dbReference type="SMART" id="SM00233">
    <property type="entry name" value="PH"/>
    <property type="match status" value="1"/>
</dbReference>
<dbReference type="Proteomes" id="UP000694872">
    <property type="component" value="Unplaced"/>
</dbReference>
<dbReference type="KEGG" id="pxu:106124013"/>
<evidence type="ECO:0000256" key="2">
    <source>
        <dbReference type="SAM" id="MobiDB-lite"/>
    </source>
</evidence>
<dbReference type="InterPro" id="IPR011993">
    <property type="entry name" value="PH-like_dom_sf"/>
</dbReference>
<dbReference type="InterPro" id="IPR045188">
    <property type="entry name" value="Boi1/Boi2-like"/>
</dbReference>
<proteinExistence type="predicted"/>
<gene>
    <name evidence="4" type="primary">LOC106124013</name>
</gene>
<dbReference type="GO" id="GO:0005829">
    <property type="term" value="C:cytosol"/>
    <property type="evidence" value="ECO:0007669"/>
    <property type="project" value="GOC"/>
</dbReference>
<dbReference type="GO" id="GO:0007032">
    <property type="term" value="P:endosome organization"/>
    <property type="evidence" value="ECO:0007669"/>
    <property type="project" value="TreeGrafter"/>
</dbReference>
<feature type="region of interest" description="Disordered" evidence="2">
    <location>
        <begin position="308"/>
        <end position="341"/>
    </location>
</feature>
<dbReference type="Gene3D" id="2.30.29.30">
    <property type="entry name" value="Pleckstrin-homology domain (PH domain)/Phosphotyrosine-binding domain (PTB)"/>
    <property type="match status" value="1"/>
</dbReference>
<dbReference type="GO" id="GO:0042147">
    <property type="term" value="P:retrograde transport, endosome to Golgi"/>
    <property type="evidence" value="ECO:0007669"/>
    <property type="project" value="TreeGrafter"/>
</dbReference>
<dbReference type="RefSeq" id="XP_013175902.1">
    <property type="nucleotide sequence ID" value="XM_013320448.1"/>
</dbReference>
<dbReference type="PANTHER" id="PTHR22902">
    <property type="entry name" value="SESQUIPEDALIAN"/>
    <property type="match status" value="1"/>
</dbReference>